<organism evidence="1 2">
    <name type="scientific">Cyclotella atomus</name>
    <dbReference type="NCBI Taxonomy" id="382360"/>
    <lineage>
        <taxon>Eukaryota</taxon>
        <taxon>Sar</taxon>
        <taxon>Stramenopiles</taxon>
        <taxon>Ochrophyta</taxon>
        <taxon>Bacillariophyta</taxon>
        <taxon>Coscinodiscophyceae</taxon>
        <taxon>Thalassiosirophycidae</taxon>
        <taxon>Stephanodiscales</taxon>
        <taxon>Stephanodiscaceae</taxon>
        <taxon>Cyclotella</taxon>
    </lineage>
</organism>
<comment type="caution">
    <text evidence="1">The sequence shown here is derived from an EMBL/GenBank/DDBJ whole genome shotgun (WGS) entry which is preliminary data.</text>
</comment>
<evidence type="ECO:0000313" key="1">
    <source>
        <dbReference type="EMBL" id="KAL3780158.1"/>
    </source>
</evidence>
<proteinExistence type="predicted"/>
<gene>
    <name evidence="1" type="ORF">ACHAWO_011895</name>
</gene>
<accession>A0ABD3NXF8</accession>
<evidence type="ECO:0000313" key="2">
    <source>
        <dbReference type="Proteomes" id="UP001530400"/>
    </source>
</evidence>
<name>A0ABD3NXF8_9STRA</name>
<dbReference type="Proteomes" id="UP001530400">
    <property type="component" value="Unassembled WGS sequence"/>
</dbReference>
<sequence length="31" mass="3389">MRSVICSVAPLRWERSSALVVTRLWGPGFGG</sequence>
<keyword evidence="2" id="KW-1185">Reference proteome</keyword>
<reference evidence="1 2" key="1">
    <citation type="submission" date="2024-10" db="EMBL/GenBank/DDBJ databases">
        <title>Updated reference genomes for cyclostephanoid diatoms.</title>
        <authorList>
            <person name="Roberts W.R."/>
            <person name="Alverson A.J."/>
        </authorList>
    </citation>
    <scope>NUCLEOTIDE SEQUENCE [LARGE SCALE GENOMIC DNA]</scope>
    <source>
        <strain evidence="1 2">AJA010-31</strain>
    </source>
</reference>
<dbReference type="AlphaFoldDB" id="A0ABD3NXF8"/>
<protein>
    <submittedName>
        <fullName evidence="1">Uncharacterized protein</fullName>
    </submittedName>
</protein>
<dbReference type="EMBL" id="JALLPJ020000903">
    <property type="protein sequence ID" value="KAL3780158.1"/>
    <property type="molecule type" value="Genomic_DNA"/>
</dbReference>